<evidence type="ECO:0000313" key="1">
    <source>
        <dbReference type="EMBL" id="GHO46442.1"/>
    </source>
</evidence>
<sequence length="59" mass="6747">MKMRRKRQLFPEVCNGVHLIHRKHDLLVGAQASECHIIKHFSGMEASPMSRHYSSCSAV</sequence>
<proteinExistence type="predicted"/>
<gene>
    <name evidence="1" type="ORF">KSX_46050</name>
</gene>
<evidence type="ECO:0000313" key="2">
    <source>
        <dbReference type="Proteomes" id="UP000612362"/>
    </source>
</evidence>
<reference evidence="1" key="1">
    <citation type="submission" date="2020-10" db="EMBL/GenBank/DDBJ databases">
        <title>Taxonomic study of unclassified bacteria belonging to the class Ktedonobacteria.</title>
        <authorList>
            <person name="Yabe S."/>
            <person name="Wang C.M."/>
            <person name="Zheng Y."/>
            <person name="Sakai Y."/>
            <person name="Cavaletti L."/>
            <person name="Monciardini P."/>
            <person name="Donadio S."/>
        </authorList>
    </citation>
    <scope>NUCLEOTIDE SEQUENCE</scope>
    <source>
        <strain evidence="1">SOSP1-1</strain>
    </source>
</reference>
<protein>
    <submittedName>
        <fullName evidence="1">Uncharacterized protein</fullName>
    </submittedName>
</protein>
<dbReference type="AlphaFoldDB" id="A0A8J3HYA9"/>
<dbReference type="Proteomes" id="UP000612362">
    <property type="component" value="Unassembled WGS sequence"/>
</dbReference>
<keyword evidence="2" id="KW-1185">Reference proteome</keyword>
<organism evidence="1 2">
    <name type="scientific">Ktedonospora formicarum</name>
    <dbReference type="NCBI Taxonomy" id="2778364"/>
    <lineage>
        <taxon>Bacteria</taxon>
        <taxon>Bacillati</taxon>
        <taxon>Chloroflexota</taxon>
        <taxon>Ktedonobacteria</taxon>
        <taxon>Ktedonobacterales</taxon>
        <taxon>Ktedonobacteraceae</taxon>
        <taxon>Ktedonospora</taxon>
    </lineage>
</organism>
<comment type="caution">
    <text evidence="1">The sequence shown here is derived from an EMBL/GenBank/DDBJ whole genome shotgun (WGS) entry which is preliminary data.</text>
</comment>
<accession>A0A8J3HYA9</accession>
<dbReference type="EMBL" id="BNJF01000002">
    <property type="protein sequence ID" value="GHO46442.1"/>
    <property type="molecule type" value="Genomic_DNA"/>
</dbReference>
<name>A0A8J3HYA9_9CHLR</name>